<dbReference type="Proteomes" id="UP000726737">
    <property type="component" value="Unassembled WGS sequence"/>
</dbReference>
<dbReference type="OrthoDB" id="10582190at2759"/>
<proteinExistence type="predicted"/>
<name>A0A9P6PK55_9FUNG</name>
<accession>A0A9P6PK55</accession>
<comment type="caution">
    <text evidence="1">The sequence shown here is derived from an EMBL/GenBank/DDBJ whole genome shotgun (WGS) entry which is preliminary data.</text>
</comment>
<evidence type="ECO:0000313" key="2">
    <source>
        <dbReference type="Proteomes" id="UP000726737"/>
    </source>
</evidence>
<reference evidence="1" key="1">
    <citation type="journal article" date="2020" name="Fungal Divers.">
        <title>Resolving the Mortierellaceae phylogeny through synthesis of multi-gene phylogenetics and phylogenomics.</title>
        <authorList>
            <person name="Vandepol N."/>
            <person name="Liber J."/>
            <person name="Desiro A."/>
            <person name="Na H."/>
            <person name="Kennedy M."/>
            <person name="Barry K."/>
            <person name="Grigoriev I.V."/>
            <person name="Miller A.N."/>
            <person name="O'Donnell K."/>
            <person name="Stajich J.E."/>
            <person name="Bonito G."/>
        </authorList>
    </citation>
    <scope>NUCLEOTIDE SEQUENCE</scope>
    <source>
        <strain evidence="1">KOD948</strain>
    </source>
</reference>
<evidence type="ECO:0000313" key="1">
    <source>
        <dbReference type="EMBL" id="KAG0241533.1"/>
    </source>
</evidence>
<dbReference type="AlphaFoldDB" id="A0A9P6PK55"/>
<feature type="non-terminal residue" evidence="1">
    <location>
        <position position="1"/>
    </location>
</feature>
<organism evidence="1 2">
    <name type="scientific">Mortierella polycephala</name>
    <dbReference type="NCBI Taxonomy" id="41804"/>
    <lineage>
        <taxon>Eukaryota</taxon>
        <taxon>Fungi</taxon>
        <taxon>Fungi incertae sedis</taxon>
        <taxon>Mucoromycota</taxon>
        <taxon>Mortierellomycotina</taxon>
        <taxon>Mortierellomycetes</taxon>
        <taxon>Mortierellales</taxon>
        <taxon>Mortierellaceae</taxon>
        <taxon>Mortierella</taxon>
    </lineage>
</organism>
<keyword evidence="2" id="KW-1185">Reference proteome</keyword>
<gene>
    <name evidence="1" type="ORF">BG011_003514</name>
</gene>
<protein>
    <submittedName>
        <fullName evidence="1">Uncharacterized protein</fullName>
    </submittedName>
</protein>
<sequence length="181" mass="20326">KDLARSALISAEEIIGDDETGQITNALFLTTISTVPEPPNDVSHFVPHVEYDLTLYGDWLQTAKAEGSWVNGKESFVRCNGNVETEYETGDEDRAAPSAMQIRVVETDGPEFYISPVRCITRYDIDIDPDSSDQKPTQLITLMNKHKGRSTKGFKSVRTHEWLAGRDQLEVELRRNPQTAL</sequence>
<dbReference type="EMBL" id="JAAAJA010002313">
    <property type="protein sequence ID" value="KAG0241533.1"/>
    <property type="molecule type" value="Genomic_DNA"/>
</dbReference>